<dbReference type="AlphaFoldDB" id="A0A0K0DP94"/>
<dbReference type="Proteomes" id="UP000035642">
    <property type="component" value="Unassembled WGS sequence"/>
</dbReference>
<reference evidence="2" key="2">
    <citation type="submission" date="2017-02" db="UniProtKB">
        <authorList>
            <consortium name="WormBaseParasite"/>
        </authorList>
    </citation>
    <scope>IDENTIFICATION</scope>
</reference>
<dbReference type="GO" id="GO:0006508">
    <property type="term" value="P:proteolysis"/>
    <property type="evidence" value="ECO:0007669"/>
    <property type="project" value="InterPro"/>
</dbReference>
<dbReference type="GO" id="GO:0070008">
    <property type="term" value="F:serine-type exopeptidase activity"/>
    <property type="evidence" value="ECO:0007669"/>
    <property type="project" value="InterPro"/>
</dbReference>
<organism evidence="1 2">
    <name type="scientific">Angiostrongylus cantonensis</name>
    <name type="common">Rat lungworm</name>
    <dbReference type="NCBI Taxonomy" id="6313"/>
    <lineage>
        <taxon>Eukaryota</taxon>
        <taxon>Metazoa</taxon>
        <taxon>Ecdysozoa</taxon>
        <taxon>Nematoda</taxon>
        <taxon>Chromadorea</taxon>
        <taxon>Rhabditida</taxon>
        <taxon>Rhabditina</taxon>
        <taxon>Rhabditomorpha</taxon>
        <taxon>Strongyloidea</taxon>
        <taxon>Metastrongylidae</taxon>
        <taxon>Angiostrongylus</taxon>
    </lineage>
</organism>
<dbReference type="InterPro" id="IPR029058">
    <property type="entry name" value="AB_hydrolase_fold"/>
</dbReference>
<protein>
    <submittedName>
        <fullName evidence="2">Reverse transcriptase domain-containing protein</fullName>
    </submittedName>
</protein>
<dbReference type="InterPro" id="IPR008758">
    <property type="entry name" value="Peptidase_S28"/>
</dbReference>
<dbReference type="Gene3D" id="3.40.50.1820">
    <property type="entry name" value="alpha/beta hydrolase"/>
    <property type="match status" value="1"/>
</dbReference>
<dbReference type="WBParaSite" id="ACAC_0001358301-mRNA-1">
    <property type="protein sequence ID" value="ACAC_0001358301-mRNA-1"/>
    <property type="gene ID" value="ACAC_0001358301"/>
</dbReference>
<accession>A0A0K0DP94</accession>
<dbReference type="STRING" id="6313.A0A0K0DP94"/>
<evidence type="ECO:0000313" key="2">
    <source>
        <dbReference type="WBParaSite" id="ACAC_0001358301-mRNA-1"/>
    </source>
</evidence>
<name>A0A0K0DP94_ANGCA</name>
<evidence type="ECO:0000313" key="1">
    <source>
        <dbReference type="Proteomes" id="UP000035642"/>
    </source>
</evidence>
<sequence length="160" mass="18802">MRTLEWDNMGVKIDSRQIHHLRFADDIVLITPDISQAERMLANYDKRVERMLTAFAFLLVYSEVATAFVHIRDPNIWGLRYQLQQTNNIHKRSPYKWTEEWLDGVPVDHFSFANKDNFKLRYFLNIEGYRPGGPIFFYTGNDGILESFAMNTVCSIFTAQ</sequence>
<proteinExistence type="predicted"/>
<keyword evidence="1" id="KW-1185">Reference proteome</keyword>
<dbReference type="Pfam" id="PF05577">
    <property type="entry name" value="Peptidase_S28"/>
    <property type="match status" value="1"/>
</dbReference>
<reference evidence="1" key="1">
    <citation type="submission" date="2012-09" db="EMBL/GenBank/DDBJ databases">
        <authorList>
            <person name="Martin A.A."/>
        </authorList>
    </citation>
    <scope>NUCLEOTIDE SEQUENCE</scope>
</reference>